<evidence type="ECO:0000313" key="3">
    <source>
        <dbReference type="Proteomes" id="UP000199101"/>
    </source>
</evidence>
<keyword evidence="3" id="KW-1185">Reference proteome</keyword>
<dbReference type="PROSITE" id="PS50088">
    <property type="entry name" value="ANK_REPEAT"/>
    <property type="match status" value="1"/>
</dbReference>
<keyword evidence="1" id="KW-0040">ANK repeat</keyword>
<feature type="repeat" description="ANK" evidence="1">
    <location>
        <begin position="107"/>
        <end position="139"/>
    </location>
</feature>
<evidence type="ECO:0000313" key="2">
    <source>
        <dbReference type="EMBL" id="SCB49803.1"/>
    </source>
</evidence>
<dbReference type="RefSeq" id="WP_092719898.1">
    <property type="nucleotide sequence ID" value="NZ_FMAG01000014.1"/>
</dbReference>
<reference evidence="3" key="1">
    <citation type="submission" date="2016-08" db="EMBL/GenBank/DDBJ databases">
        <authorList>
            <person name="Varghese N."/>
            <person name="Submissions Spin"/>
        </authorList>
    </citation>
    <scope>NUCLEOTIDE SEQUENCE [LARGE SCALE GENOMIC DNA]</scope>
    <source>
        <strain evidence="3">HAMBI 2975</strain>
    </source>
</reference>
<gene>
    <name evidence="2" type="ORF">GA0061103_0687</name>
</gene>
<dbReference type="InterPro" id="IPR036770">
    <property type="entry name" value="Ankyrin_rpt-contain_sf"/>
</dbReference>
<dbReference type="OrthoDB" id="7018074at2"/>
<organism evidence="2 3">
    <name type="scientific">Rhizobium multihospitium</name>
    <dbReference type="NCBI Taxonomy" id="410764"/>
    <lineage>
        <taxon>Bacteria</taxon>
        <taxon>Pseudomonadati</taxon>
        <taxon>Pseudomonadota</taxon>
        <taxon>Alphaproteobacteria</taxon>
        <taxon>Hyphomicrobiales</taxon>
        <taxon>Rhizobiaceae</taxon>
        <taxon>Rhizobium/Agrobacterium group</taxon>
        <taxon>Rhizobium</taxon>
    </lineage>
</organism>
<dbReference type="STRING" id="410764.GA0061103_0687"/>
<dbReference type="Pfam" id="PF12796">
    <property type="entry name" value="Ank_2"/>
    <property type="match status" value="1"/>
</dbReference>
<dbReference type="PROSITE" id="PS50297">
    <property type="entry name" value="ANK_REP_REGION"/>
    <property type="match status" value="1"/>
</dbReference>
<protein>
    <submittedName>
        <fullName evidence="2">Uncharacterized protein</fullName>
    </submittedName>
</protein>
<dbReference type="Gene3D" id="1.25.40.20">
    <property type="entry name" value="Ankyrin repeat-containing domain"/>
    <property type="match status" value="1"/>
</dbReference>
<dbReference type="EMBL" id="FMAG01000014">
    <property type="protein sequence ID" value="SCB49803.1"/>
    <property type="molecule type" value="Genomic_DNA"/>
</dbReference>
<dbReference type="SUPFAM" id="SSF48403">
    <property type="entry name" value="Ankyrin repeat"/>
    <property type="match status" value="1"/>
</dbReference>
<dbReference type="InterPro" id="IPR002110">
    <property type="entry name" value="Ankyrin_rpt"/>
</dbReference>
<dbReference type="Proteomes" id="UP000199101">
    <property type="component" value="Unassembled WGS sequence"/>
</dbReference>
<dbReference type="AlphaFoldDB" id="A0A1C3XC27"/>
<accession>A0A1C3XC27</accession>
<sequence length="210" mass="23825">MSLNSEEQYILRNWEEKFLAGDHSHDAFCVKIFRDEILEDDTPILFQCVSNLSALKFLDDNDVNLLQRSSDGSTLLMEKIPEFETDAYRWLAEHFRLSKAVDLADDEGVTPLSSMIKFGHIEKARILLENGASVNTYAEIKRYGGAKLDIPTQAVNCITLGQSDQQQTAIAALKLLKDFGYKATPAQKQVFLDRTMAQKPDVYEWIKSNL</sequence>
<proteinExistence type="predicted"/>
<evidence type="ECO:0000256" key="1">
    <source>
        <dbReference type="PROSITE-ProRule" id="PRU00023"/>
    </source>
</evidence>
<name>A0A1C3XC27_9HYPH</name>